<evidence type="ECO:0000313" key="1">
    <source>
        <dbReference type="EMBL" id="KAJ3547878.1"/>
    </source>
</evidence>
<comment type="caution">
    <text evidence="1">The sequence shown here is derived from an EMBL/GenBank/DDBJ whole genome shotgun (WGS) entry which is preliminary data.</text>
</comment>
<dbReference type="Proteomes" id="UP001148662">
    <property type="component" value="Unassembled WGS sequence"/>
</dbReference>
<protein>
    <submittedName>
        <fullName evidence="1">Uncharacterized protein</fullName>
    </submittedName>
</protein>
<proteinExistence type="predicted"/>
<keyword evidence="2" id="KW-1185">Reference proteome</keyword>
<dbReference type="EMBL" id="JANHOG010000978">
    <property type="protein sequence ID" value="KAJ3547878.1"/>
    <property type="molecule type" value="Genomic_DNA"/>
</dbReference>
<reference evidence="1" key="1">
    <citation type="submission" date="2022-07" db="EMBL/GenBank/DDBJ databases">
        <title>Genome Sequence of Phlebia brevispora.</title>
        <authorList>
            <person name="Buettner E."/>
        </authorList>
    </citation>
    <scope>NUCLEOTIDE SEQUENCE</scope>
    <source>
        <strain evidence="1">MPL23</strain>
    </source>
</reference>
<gene>
    <name evidence="1" type="ORF">NM688_g5359</name>
</gene>
<organism evidence="1 2">
    <name type="scientific">Phlebia brevispora</name>
    <dbReference type="NCBI Taxonomy" id="194682"/>
    <lineage>
        <taxon>Eukaryota</taxon>
        <taxon>Fungi</taxon>
        <taxon>Dikarya</taxon>
        <taxon>Basidiomycota</taxon>
        <taxon>Agaricomycotina</taxon>
        <taxon>Agaricomycetes</taxon>
        <taxon>Polyporales</taxon>
        <taxon>Meruliaceae</taxon>
        <taxon>Phlebia</taxon>
    </lineage>
</organism>
<sequence>MLRGALGTFFGGSASHMIGLTTGARSLHILKSCVAMEVLLGILKTARQRPEVPPQTLNIASHTSYLKRHIFQTSEVFSLLPSVPNMESARPSTPSDGCLTPEEDILRNIEDLGTFKEEQPAPPP</sequence>
<name>A0ACC1SWM6_9APHY</name>
<accession>A0ACC1SWM6</accession>
<evidence type="ECO:0000313" key="2">
    <source>
        <dbReference type="Proteomes" id="UP001148662"/>
    </source>
</evidence>